<dbReference type="RefSeq" id="WP_086841337.1">
    <property type="nucleotide sequence ID" value="NZ_BAAASE010000001.1"/>
</dbReference>
<gene>
    <name evidence="1" type="ORF">GCM10010255_03370</name>
</gene>
<accession>A0ABN3HIK5</accession>
<dbReference type="EMBL" id="BAAASE010000001">
    <property type="protein sequence ID" value="GAA2381123.1"/>
    <property type="molecule type" value="Genomic_DNA"/>
</dbReference>
<organism evidence="1 2">
    <name type="scientific">Streptomyces coeruleofuscus</name>
    <dbReference type="NCBI Taxonomy" id="66879"/>
    <lineage>
        <taxon>Bacteria</taxon>
        <taxon>Bacillati</taxon>
        <taxon>Actinomycetota</taxon>
        <taxon>Actinomycetes</taxon>
        <taxon>Kitasatosporales</taxon>
        <taxon>Streptomycetaceae</taxon>
        <taxon>Streptomyces</taxon>
    </lineage>
</organism>
<dbReference type="InterPro" id="IPR011990">
    <property type="entry name" value="TPR-like_helical_dom_sf"/>
</dbReference>
<dbReference type="Proteomes" id="UP001499986">
    <property type="component" value="Unassembled WGS sequence"/>
</dbReference>
<evidence type="ECO:0000313" key="1">
    <source>
        <dbReference type="EMBL" id="GAA2381123.1"/>
    </source>
</evidence>
<sequence length="624" mass="68716">MTGTSESRHSFRDIDPVQSLRTPSFEFAEIGRQADLAEHDRRLDELARRANTAPVADRLLDLSPVAASALEEMSLVIGDDGEDLLEDGRANAHAGEYATALELLTEYLRGRPEHQEARYLRAFCMYRLDGQDQVEALRILLPLRDEPMDDGLREQVLELRRELRRRVTPLEVGAYARTARSDPEGALERAEAFLELVPEEGSLSCLVALGQAKAGDLERALDTATRGAADAEVDKEQVAALARKLLLPYVRPAAARAVAAFKAHDPRLARVELSRMDPRWRHNAVIEDFDAYLALCVTGWNHTSPPAPRLPDDRADDLYSLIAEADGQQAAALMQAGLVDVAEQVLSLVLPLVPGFRWLNFLYAACLLRLGRDPERAAACAEIAVRDATIAQAGELLEAIRGWQEAAVINPVVEEYLAAMKSVSGGVSPDRLARLRTRLTVLERGLPAVRAAARSESGRQVVQELEKAIGRRLAEIADAVVVAELYERYDAIMAPVQGGVTGTAAADRLPRSLDDLAARIKDKRRAAGKGAGQEPFEKLTELVTARQAELDRVRTGLRVSDLVKRFNELVEPPRTPDPYTARTKLAGIREEARGLRRSHKKTLDPRETALLDELITTITKVLGR</sequence>
<reference evidence="1 2" key="1">
    <citation type="journal article" date="2019" name="Int. J. Syst. Evol. Microbiol.">
        <title>The Global Catalogue of Microorganisms (GCM) 10K type strain sequencing project: providing services to taxonomists for standard genome sequencing and annotation.</title>
        <authorList>
            <consortium name="The Broad Institute Genomics Platform"/>
            <consortium name="The Broad Institute Genome Sequencing Center for Infectious Disease"/>
            <person name="Wu L."/>
            <person name="Ma J."/>
        </authorList>
    </citation>
    <scope>NUCLEOTIDE SEQUENCE [LARGE SCALE GENOMIC DNA]</scope>
    <source>
        <strain evidence="1 2">JCM 4358</strain>
    </source>
</reference>
<keyword evidence="2" id="KW-1185">Reference proteome</keyword>
<dbReference type="Gene3D" id="1.25.40.10">
    <property type="entry name" value="Tetratricopeptide repeat domain"/>
    <property type="match status" value="1"/>
</dbReference>
<evidence type="ECO:0008006" key="3">
    <source>
        <dbReference type="Google" id="ProtNLM"/>
    </source>
</evidence>
<comment type="caution">
    <text evidence="1">The sequence shown here is derived from an EMBL/GenBank/DDBJ whole genome shotgun (WGS) entry which is preliminary data.</text>
</comment>
<dbReference type="SUPFAM" id="SSF48452">
    <property type="entry name" value="TPR-like"/>
    <property type="match status" value="1"/>
</dbReference>
<protein>
    <recommendedName>
        <fullName evidence="3">Tetratricopeptide repeat protein</fullName>
    </recommendedName>
</protein>
<name>A0ABN3HIK5_9ACTN</name>
<evidence type="ECO:0000313" key="2">
    <source>
        <dbReference type="Proteomes" id="UP001499986"/>
    </source>
</evidence>
<proteinExistence type="predicted"/>